<name>A0AA39YPQ4_9PEZI</name>
<reference evidence="1" key="1">
    <citation type="submission" date="2023-06" db="EMBL/GenBank/DDBJ databases">
        <title>Genome-scale phylogeny and comparative genomics of the fungal order Sordariales.</title>
        <authorList>
            <consortium name="Lawrence Berkeley National Laboratory"/>
            <person name="Hensen N."/>
            <person name="Bonometti L."/>
            <person name="Westerberg I."/>
            <person name="Brannstrom I.O."/>
            <person name="Guillou S."/>
            <person name="Cros-Aarteil S."/>
            <person name="Calhoun S."/>
            <person name="Haridas S."/>
            <person name="Kuo A."/>
            <person name="Mondo S."/>
            <person name="Pangilinan J."/>
            <person name="Riley R."/>
            <person name="Labutti K."/>
            <person name="Andreopoulos B."/>
            <person name="Lipzen A."/>
            <person name="Chen C."/>
            <person name="Yanf M."/>
            <person name="Daum C."/>
            <person name="Ng V."/>
            <person name="Clum A."/>
            <person name="Steindorff A."/>
            <person name="Ohm R."/>
            <person name="Martin F."/>
            <person name="Silar P."/>
            <person name="Natvig D."/>
            <person name="Lalanne C."/>
            <person name="Gautier V."/>
            <person name="Ament-Velasquez S.L."/>
            <person name="Kruys A."/>
            <person name="Hutchinson M.I."/>
            <person name="Powell A.J."/>
            <person name="Barry K."/>
            <person name="Miller A.N."/>
            <person name="Grigoriev I.V."/>
            <person name="Debuchy R."/>
            <person name="Gladieux P."/>
            <person name="Thoren M.H."/>
            <person name="Johannesson H."/>
        </authorList>
    </citation>
    <scope>NUCLEOTIDE SEQUENCE</scope>
    <source>
        <strain evidence="1">SMH2532-1</strain>
    </source>
</reference>
<dbReference type="Proteomes" id="UP001174936">
    <property type="component" value="Unassembled WGS sequence"/>
</dbReference>
<sequence length="141" mass="15789">MSRPVNAAESASTADVSASRCEDQRRMAWGLVSRDGQTLGNDAAAWHTHVADAPSTVRLVNGAQGTVYDVCTDLRAGDKLAVPVLRVRQEFTIGRINCYREQFPLTVCYAITVHKSQGELSYYSYNYNLEFWLRRILLFAP</sequence>
<dbReference type="AlphaFoldDB" id="A0AA39YPQ4"/>
<gene>
    <name evidence="1" type="ORF">B0T16DRAFT_384365</name>
</gene>
<protein>
    <submittedName>
        <fullName evidence="1">Uncharacterized protein</fullName>
    </submittedName>
</protein>
<evidence type="ECO:0000313" key="2">
    <source>
        <dbReference type="Proteomes" id="UP001174936"/>
    </source>
</evidence>
<evidence type="ECO:0000313" key="1">
    <source>
        <dbReference type="EMBL" id="KAK0655496.1"/>
    </source>
</evidence>
<comment type="caution">
    <text evidence="1">The sequence shown here is derived from an EMBL/GenBank/DDBJ whole genome shotgun (WGS) entry which is preliminary data.</text>
</comment>
<proteinExistence type="predicted"/>
<keyword evidence="2" id="KW-1185">Reference proteome</keyword>
<dbReference type="EMBL" id="JAULSV010000001">
    <property type="protein sequence ID" value="KAK0655496.1"/>
    <property type="molecule type" value="Genomic_DNA"/>
</dbReference>
<organism evidence="1 2">
    <name type="scientific">Cercophora newfieldiana</name>
    <dbReference type="NCBI Taxonomy" id="92897"/>
    <lineage>
        <taxon>Eukaryota</taxon>
        <taxon>Fungi</taxon>
        <taxon>Dikarya</taxon>
        <taxon>Ascomycota</taxon>
        <taxon>Pezizomycotina</taxon>
        <taxon>Sordariomycetes</taxon>
        <taxon>Sordariomycetidae</taxon>
        <taxon>Sordariales</taxon>
        <taxon>Lasiosphaeriaceae</taxon>
        <taxon>Cercophora</taxon>
    </lineage>
</organism>
<accession>A0AA39YPQ4</accession>